<organism evidence="2 3">
    <name type="scientific">Panicum miliaceum</name>
    <name type="common">Proso millet</name>
    <name type="synonym">Broomcorn millet</name>
    <dbReference type="NCBI Taxonomy" id="4540"/>
    <lineage>
        <taxon>Eukaryota</taxon>
        <taxon>Viridiplantae</taxon>
        <taxon>Streptophyta</taxon>
        <taxon>Embryophyta</taxon>
        <taxon>Tracheophyta</taxon>
        <taxon>Spermatophyta</taxon>
        <taxon>Magnoliopsida</taxon>
        <taxon>Liliopsida</taxon>
        <taxon>Poales</taxon>
        <taxon>Poaceae</taxon>
        <taxon>PACMAD clade</taxon>
        <taxon>Panicoideae</taxon>
        <taxon>Panicodae</taxon>
        <taxon>Paniceae</taxon>
        <taxon>Panicinae</taxon>
        <taxon>Panicum</taxon>
        <taxon>Panicum sect. Panicum</taxon>
    </lineage>
</organism>
<name>A0A3L6RMY7_PANMI</name>
<feature type="domain" description="At1g61320/AtMIF1 LRR" evidence="1">
    <location>
        <begin position="6"/>
        <end position="175"/>
    </location>
</feature>
<dbReference type="InterPro" id="IPR053772">
    <property type="entry name" value="At1g61320/At1g61330-like"/>
</dbReference>
<proteinExistence type="predicted"/>
<sequence>MLRTFTFEYEGSFMPIDLIHSFKLQSANIEFIHAVFRHALTSLLNGLQSVRNLTLKIGSPHLEKVWLWDNPLKFSNLRHLQLLMFIWDEYVDKILYSVSFLRATPFIEKLEVHFCGASGLWLAEVGPCRKDFGQCKYNYLKDIWIAGFKAARGQLEFLMHVVENAPALEVLLVEIGEYPPFRSRLYGATGPPTEKAKKIARTRLSMILPQNVKFDVTD</sequence>
<gene>
    <name evidence="2" type="ORF">C2845_PM11G27580</name>
</gene>
<dbReference type="Pfam" id="PF23622">
    <property type="entry name" value="LRR_At1g61320_AtMIF1"/>
    <property type="match status" value="1"/>
</dbReference>
<evidence type="ECO:0000259" key="1">
    <source>
        <dbReference type="Pfam" id="PF23622"/>
    </source>
</evidence>
<dbReference type="AlphaFoldDB" id="A0A3L6RMY7"/>
<comment type="caution">
    <text evidence="2">The sequence shown here is derived from an EMBL/GenBank/DDBJ whole genome shotgun (WGS) entry which is preliminary data.</text>
</comment>
<reference evidence="3" key="1">
    <citation type="journal article" date="2019" name="Nat. Commun.">
        <title>The genome of broomcorn millet.</title>
        <authorList>
            <person name="Zou C."/>
            <person name="Miki D."/>
            <person name="Li D."/>
            <person name="Tang Q."/>
            <person name="Xiao L."/>
            <person name="Rajput S."/>
            <person name="Deng P."/>
            <person name="Jia W."/>
            <person name="Huang R."/>
            <person name="Zhang M."/>
            <person name="Sun Y."/>
            <person name="Hu J."/>
            <person name="Fu X."/>
            <person name="Schnable P.S."/>
            <person name="Li F."/>
            <person name="Zhang H."/>
            <person name="Feng B."/>
            <person name="Zhu X."/>
            <person name="Liu R."/>
            <person name="Schnable J.C."/>
            <person name="Zhu J.-K."/>
            <person name="Zhang H."/>
        </authorList>
    </citation>
    <scope>NUCLEOTIDE SEQUENCE [LARGE SCALE GENOMIC DNA]</scope>
</reference>
<keyword evidence="3" id="KW-1185">Reference proteome</keyword>
<evidence type="ECO:0000313" key="3">
    <source>
        <dbReference type="Proteomes" id="UP000275267"/>
    </source>
</evidence>
<accession>A0A3L6RMY7</accession>
<dbReference type="PANTHER" id="PTHR34145">
    <property type="entry name" value="OS02G0105600 PROTEIN"/>
    <property type="match status" value="1"/>
</dbReference>
<dbReference type="Proteomes" id="UP000275267">
    <property type="component" value="Unassembled WGS sequence"/>
</dbReference>
<protein>
    <recommendedName>
        <fullName evidence="1">At1g61320/AtMIF1 LRR domain-containing protein</fullName>
    </recommendedName>
</protein>
<dbReference type="PANTHER" id="PTHR34145:SF57">
    <property type="entry name" value="F-BOX DOMAIN-CONTAINING PROTEIN"/>
    <property type="match status" value="1"/>
</dbReference>
<dbReference type="InterPro" id="IPR055357">
    <property type="entry name" value="LRR_At1g61320_AtMIF1"/>
</dbReference>
<dbReference type="OrthoDB" id="661008at2759"/>
<evidence type="ECO:0000313" key="2">
    <source>
        <dbReference type="EMBL" id="RLN07112.1"/>
    </source>
</evidence>
<dbReference type="STRING" id="4540.A0A3L6RMY7"/>
<dbReference type="EMBL" id="PQIB02000007">
    <property type="protein sequence ID" value="RLN07112.1"/>
    <property type="molecule type" value="Genomic_DNA"/>
</dbReference>